<dbReference type="PANTHER" id="PTHR43785:SF12">
    <property type="entry name" value="TYPE-1 GLUTAMINE SYNTHETASE 2"/>
    <property type="match status" value="1"/>
</dbReference>
<evidence type="ECO:0000313" key="10">
    <source>
        <dbReference type="Proteomes" id="UP000055590"/>
    </source>
</evidence>
<feature type="region of interest" description="Disordered" evidence="7">
    <location>
        <begin position="448"/>
        <end position="468"/>
    </location>
</feature>
<dbReference type="SUPFAM" id="SSF55931">
    <property type="entry name" value="Glutamine synthetase/guanido kinase"/>
    <property type="match status" value="1"/>
</dbReference>
<dbReference type="GO" id="GO:0005524">
    <property type="term" value="F:ATP binding"/>
    <property type="evidence" value="ECO:0007669"/>
    <property type="project" value="UniProtKB-KW"/>
</dbReference>
<dbReference type="KEGG" id="vin:AKJ08_2274"/>
<dbReference type="GO" id="GO:0006576">
    <property type="term" value="P:biogenic amine metabolic process"/>
    <property type="evidence" value="ECO:0007669"/>
    <property type="project" value="UniProtKB-ARBA"/>
</dbReference>
<protein>
    <submittedName>
        <fullName evidence="9">Glutamine synthetase family protein</fullName>
    </submittedName>
</protein>
<dbReference type="FunFam" id="3.30.590.10:FF:000005">
    <property type="entry name" value="Probable glutamine synthetase"/>
    <property type="match status" value="1"/>
</dbReference>
<dbReference type="Gene3D" id="3.10.20.70">
    <property type="entry name" value="Glutamine synthetase, N-terminal domain"/>
    <property type="match status" value="1"/>
</dbReference>
<dbReference type="EMBL" id="CP012332">
    <property type="protein sequence ID" value="AKU91887.1"/>
    <property type="molecule type" value="Genomic_DNA"/>
</dbReference>
<dbReference type="GO" id="GO:0006542">
    <property type="term" value="P:glutamine biosynthetic process"/>
    <property type="evidence" value="ECO:0007669"/>
    <property type="project" value="InterPro"/>
</dbReference>
<evidence type="ECO:0000256" key="6">
    <source>
        <dbReference type="RuleBase" id="RU000384"/>
    </source>
</evidence>
<dbReference type="GO" id="GO:0042402">
    <property type="term" value="P:biogenic amine catabolic process"/>
    <property type="evidence" value="ECO:0007669"/>
    <property type="project" value="UniProtKB-ARBA"/>
</dbReference>
<accession>A0A0K1PEG0</accession>
<evidence type="ECO:0000256" key="4">
    <source>
        <dbReference type="ARBA" id="ARBA00022840"/>
    </source>
</evidence>
<dbReference type="InterPro" id="IPR014746">
    <property type="entry name" value="Gln_synth/guanido_kin_cat_dom"/>
</dbReference>
<dbReference type="PANTHER" id="PTHR43785">
    <property type="entry name" value="GAMMA-GLUTAMYLPUTRESCINE SYNTHETASE"/>
    <property type="match status" value="1"/>
</dbReference>
<name>A0A0K1PEG0_9BACT</name>
<dbReference type="Proteomes" id="UP000055590">
    <property type="component" value="Chromosome"/>
</dbReference>
<feature type="region of interest" description="Disordered" evidence="7">
    <location>
        <begin position="1"/>
        <end position="81"/>
    </location>
</feature>
<dbReference type="GO" id="GO:0004356">
    <property type="term" value="F:glutamine synthetase activity"/>
    <property type="evidence" value="ECO:0007669"/>
    <property type="project" value="InterPro"/>
</dbReference>
<keyword evidence="4" id="KW-0067">ATP-binding</keyword>
<evidence type="ECO:0000256" key="5">
    <source>
        <dbReference type="PROSITE-ProRule" id="PRU01331"/>
    </source>
</evidence>
<evidence type="ECO:0000256" key="3">
    <source>
        <dbReference type="ARBA" id="ARBA00022741"/>
    </source>
</evidence>
<dbReference type="InterPro" id="IPR008146">
    <property type="entry name" value="Gln_synth_cat_dom"/>
</dbReference>
<sequence length="524" mass="57851">MATRRYRGGSGTQARRARQPRGAEGGADKKKSGSAHAKPEAEPKKSAIARSAAEEVGPASRGTDFFTRSERAGKGAGPESLQRRLRAEGLSTAKLGLFDVDGVFRGKYVSLDKLASAAKSGMGFCDVVFGWDCSDRLYDNVQVTGWHTGYPDAKARVDLSTFRTIPWEPGTAAFLLDLYDERDRPHPASPRALLRRVTDRARELGFAPKYSYEFEFFLFRETPESVHGKGFRDLRPLTPGMFGYSWLRSSENAALVHELVEGCRGFGIPVEAIHTETGPGVYEAAIEYGDILEAADRAALFKTAAKELCRKHGVMACFMAKWNAELPGCSGHVHQSLWSLDGERNLFSDPKAPGGISRTLRHFLAGQVELMPELTALVAPTVNSYKRYVPGVWAPLNASWGHENRTCALRVITGGDATRIEHRQPAADSNPYVTMAALLAAGLHGIERELEPPPPSRADASSGGAHPLPRTLEEAIARLDRSEHARELLGAEFVDHYLRTREWEARQFQRAVTSWELERYFEII</sequence>
<dbReference type="SUPFAM" id="SSF54368">
    <property type="entry name" value="Glutamine synthetase, N-terminal domain"/>
    <property type="match status" value="1"/>
</dbReference>
<dbReference type="PROSITE" id="PS51987">
    <property type="entry name" value="GS_CATALYTIC"/>
    <property type="match status" value="1"/>
</dbReference>
<keyword evidence="2" id="KW-0436">Ligase</keyword>
<proteinExistence type="inferred from homology"/>
<dbReference type="SMART" id="SM01230">
    <property type="entry name" value="Gln-synt_C"/>
    <property type="match status" value="1"/>
</dbReference>
<organism evidence="9 10">
    <name type="scientific">Vulgatibacter incomptus</name>
    <dbReference type="NCBI Taxonomy" id="1391653"/>
    <lineage>
        <taxon>Bacteria</taxon>
        <taxon>Pseudomonadati</taxon>
        <taxon>Myxococcota</taxon>
        <taxon>Myxococcia</taxon>
        <taxon>Myxococcales</taxon>
        <taxon>Cystobacterineae</taxon>
        <taxon>Vulgatibacteraceae</taxon>
        <taxon>Vulgatibacter</taxon>
    </lineage>
</organism>
<evidence type="ECO:0000256" key="1">
    <source>
        <dbReference type="ARBA" id="ARBA00009897"/>
    </source>
</evidence>
<evidence type="ECO:0000256" key="7">
    <source>
        <dbReference type="SAM" id="MobiDB-lite"/>
    </source>
</evidence>
<dbReference type="OrthoDB" id="9807095at2"/>
<evidence type="ECO:0000313" key="9">
    <source>
        <dbReference type="EMBL" id="AKU91887.1"/>
    </source>
</evidence>
<keyword evidence="3" id="KW-0547">Nucleotide-binding</keyword>
<dbReference type="AlphaFoldDB" id="A0A0K1PEG0"/>
<reference evidence="9 10" key="1">
    <citation type="submission" date="2015-08" db="EMBL/GenBank/DDBJ databases">
        <authorList>
            <person name="Babu N.S."/>
            <person name="Beckwith C.J."/>
            <person name="Beseler K.G."/>
            <person name="Brison A."/>
            <person name="Carone J.V."/>
            <person name="Caskin T.P."/>
            <person name="Diamond M."/>
            <person name="Durham M.E."/>
            <person name="Foxe J.M."/>
            <person name="Go M."/>
            <person name="Henderson B.A."/>
            <person name="Jones I.B."/>
            <person name="McGettigan J.A."/>
            <person name="Micheletti S.J."/>
            <person name="Nasrallah M.E."/>
            <person name="Ortiz D."/>
            <person name="Piller C.R."/>
            <person name="Privatt S.R."/>
            <person name="Schneider S.L."/>
            <person name="Sharp S."/>
            <person name="Smith T.C."/>
            <person name="Stanton J.D."/>
            <person name="Ullery H.E."/>
            <person name="Wilson R.J."/>
            <person name="Serrano M.G."/>
            <person name="Buck G."/>
            <person name="Lee V."/>
            <person name="Wang Y."/>
            <person name="Carvalho R."/>
            <person name="Voegtly L."/>
            <person name="Shi R."/>
            <person name="Duckworth R."/>
            <person name="Johnson A."/>
            <person name="Loviza R."/>
            <person name="Walstead R."/>
            <person name="Shah Z."/>
            <person name="Kiflezghi M."/>
            <person name="Wade K."/>
            <person name="Ball S.L."/>
            <person name="Bradley K.W."/>
            <person name="Asai D.J."/>
            <person name="Bowman C.A."/>
            <person name="Russell D.A."/>
            <person name="Pope W.H."/>
            <person name="Jacobs-Sera D."/>
            <person name="Hendrix R.W."/>
            <person name="Hatfull G.F."/>
        </authorList>
    </citation>
    <scope>NUCLEOTIDE SEQUENCE [LARGE SCALE GENOMIC DNA]</scope>
    <source>
        <strain evidence="9 10">DSM 27710</strain>
    </source>
</reference>
<keyword evidence="10" id="KW-1185">Reference proteome</keyword>
<evidence type="ECO:0000256" key="2">
    <source>
        <dbReference type="ARBA" id="ARBA00022598"/>
    </source>
</evidence>
<dbReference type="RefSeq" id="WP_082343069.1">
    <property type="nucleotide sequence ID" value="NZ_CP012332.1"/>
</dbReference>
<dbReference type="InterPro" id="IPR036651">
    <property type="entry name" value="Gln_synt_N_sf"/>
</dbReference>
<dbReference type="Gene3D" id="3.30.590.10">
    <property type="entry name" value="Glutamine synthetase/guanido kinase, catalytic domain"/>
    <property type="match status" value="1"/>
</dbReference>
<evidence type="ECO:0000259" key="8">
    <source>
        <dbReference type="PROSITE" id="PS51987"/>
    </source>
</evidence>
<dbReference type="Pfam" id="PF00120">
    <property type="entry name" value="Gln-synt_C"/>
    <property type="match status" value="1"/>
</dbReference>
<dbReference type="PATRIC" id="fig|1391653.3.peg.2373"/>
<dbReference type="STRING" id="1391653.AKJ08_2274"/>
<feature type="domain" description="GS catalytic" evidence="8">
    <location>
        <begin position="190"/>
        <end position="524"/>
    </location>
</feature>
<feature type="compositionally biased region" description="Basic and acidic residues" evidence="7">
    <location>
        <begin position="26"/>
        <end position="45"/>
    </location>
</feature>
<comment type="similarity">
    <text evidence="1 5 6">Belongs to the glutamine synthetase family.</text>
</comment>
<gene>
    <name evidence="9" type="ORF">AKJ08_2274</name>
</gene>